<dbReference type="NCBIfam" id="TIGR03619">
    <property type="entry name" value="F420_Rv2161c"/>
    <property type="match status" value="1"/>
</dbReference>
<dbReference type="PANTHER" id="PTHR30011:SF32">
    <property type="entry name" value="CONSERVED PROTEIN"/>
    <property type="match status" value="1"/>
</dbReference>
<reference evidence="2 3" key="1">
    <citation type="journal article" date="2016" name="ISME J.">
        <title>Integrated multi-omics analyses reveal the biochemical mechanisms and phylogenetic relevance of anaerobic androgen biodegradation in the environment.</title>
        <authorList>
            <person name="Yang F.C."/>
            <person name="Chen Y.L."/>
            <person name="Tang S.L."/>
            <person name="Yu C.P."/>
            <person name="Wang P.H."/>
            <person name="Ismail W."/>
            <person name="Wang C.H."/>
            <person name="Ding J.Y."/>
            <person name="Yang C.Y."/>
            <person name="Yang C.Y."/>
            <person name="Chiang Y.R."/>
        </authorList>
    </citation>
    <scope>NUCLEOTIDE SEQUENCE [LARGE SCALE GENOMIC DNA]</scope>
    <source>
        <strain evidence="2 3">DSM 13999</strain>
    </source>
</reference>
<dbReference type="AlphaFoldDB" id="A0A656Z7J7"/>
<dbReference type="SUPFAM" id="SSF51679">
    <property type="entry name" value="Bacterial luciferase-like"/>
    <property type="match status" value="1"/>
</dbReference>
<accession>A0A656Z7J7</accession>
<evidence type="ECO:0000259" key="1">
    <source>
        <dbReference type="Pfam" id="PF00296"/>
    </source>
</evidence>
<feature type="domain" description="Luciferase-like" evidence="1">
    <location>
        <begin position="14"/>
        <end position="243"/>
    </location>
</feature>
<name>A0A656Z7J7_9PROT</name>
<dbReference type="InterPro" id="IPR051260">
    <property type="entry name" value="Diverse_substr_monoxygenases"/>
</dbReference>
<evidence type="ECO:0000313" key="2">
    <source>
        <dbReference type="EMBL" id="KYC28972.1"/>
    </source>
</evidence>
<organism evidence="2 3">
    <name type="scientific">Sterolibacterium denitrificans</name>
    <dbReference type="NCBI Taxonomy" id="157592"/>
    <lineage>
        <taxon>Bacteria</taxon>
        <taxon>Pseudomonadati</taxon>
        <taxon>Pseudomonadota</taxon>
        <taxon>Betaproteobacteria</taxon>
        <taxon>Nitrosomonadales</taxon>
        <taxon>Sterolibacteriaceae</taxon>
        <taxon>Sterolibacterium</taxon>
    </lineage>
</organism>
<dbReference type="CDD" id="cd00347">
    <property type="entry name" value="Flavin_utilizing_monoxygenases"/>
    <property type="match status" value="1"/>
</dbReference>
<dbReference type="Proteomes" id="UP000243416">
    <property type="component" value="Unassembled WGS sequence"/>
</dbReference>
<dbReference type="EMBL" id="LFZK01000002">
    <property type="protein sequence ID" value="KYC28972.1"/>
    <property type="molecule type" value="Genomic_DNA"/>
</dbReference>
<dbReference type="CDD" id="cd01097">
    <property type="entry name" value="Tetrahydromethanopterin_reductase"/>
    <property type="match status" value="1"/>
</dbReference>
<dbReference type="Gene3D" id="3.20.20.30">
    <property type="entry name" value="Luciferase-like domain"/>
    <property type="match status" value="1"/>
</dbReference>
<dbReference type="InterPro" id="IPR036661">
    <property type="entry name" value="Luciferase-like_sf"/>
</dbReference>
<evidence type="ECO:0000313" key="3">
    <source>
        <dbReference type="Proteomes" id="UP000243416"/>
    </source>
</evidence>
<keyword evidence="3" id="KW-1185">Reference proteome</keyword>
<dbReference type="InterPro" id="IPR011251">
    <property type="entry name" value="Luciferase-like_dom"/>
</dbReference>
<dbReference type="RefSeq" id="WP_067171030.1">
    <property type="nucleotide sequence ID" value="NZ_LFZK01000002.1"/>
</dbReference>
<comment type="caution">
    <text evidence="2">The sequence shown here is derived from an EMBL/GenBank/DDBJ whole genome shotgun (WGS) entry which is preliminary data.</text>
</comment>
<dbReference type="OrthoDB" id="7239898at2"/>
<dbReference type="Pfam" id="PF00296">
    <property type="entry name" value="Bac_luciferase"/>
    <property type="match status" value="1"/>
</dbReference>
<gene>
    <name evidence="2" type="ORF">ACY05_03770</name>
</gene>
<dbReference type="GO" id="GO:0016705">
    <property type="term" value="F:oxidoreductase activity, acting on paired donors, with incorporation or reduction of molecular oxygen"/>
    <property type="evidence" value="ECO:0007669"/>
    <property type="project" value="InterPro"/>
</dbReference>
<dbReference type="PANTHER" id="PTHR30011">
    <property type="entry name" value="ALKANESULFONATE MONOOXYGENASE-RELATED"/>
    <property type="match status" value="1"/>
</dbReference>
<dbReference type="InterPro" id="IPR019921">
    <property type="entry name" value="Lucif-like_OxRdtase_Rv2161c"/>
</dbReference>
<sequence length="289" mass="32622">MRFTLMTGIGGHEDYIAIAQAAEDAGWATISVPDSFFFPKTTESEYPYSDHDMIRGFLEVSPFIEPIVAMSFMAAATKKIRFCCGVMKVPMRQPLILAKQLTSLAVMSGERLDFGAGISPWKEDFTYNGVPFEKRGERFDEVIDIIREAQKGSYFEHHSANYDFGPLRLCPVPKQSIPVIIGGHAKPALQRAARLGDGWFSANSDPDTLKQMIDELNGYRREYRTDRHPDFRIHAFNQFAQSADDFKPLRDMGATDLCAMGWNPFEENLTTQAKIDSIRRFGDEVIAKV</sequence>
<protein>
    <submittedName>
        <fullName evidence="2">Luciferase</fullName>
    </submittedName>
</protein>
<proteinExistence type="predicted"/>